<evidence type="ECO:0000259" key="2">
    <source>
        <dbReference type="PROSITE" id="PS50110"/>
    </source>
</evidence>
<dbReference type="EMBL" id="QBML01000008">
    <property type="protein sequence ID" value="PZO42190.1"/>
    <property type="molecule type" value="Genomic_DNA"/>
</dbReference>
<keyword evidence="1" id="KW-0597">Phosphoprotein</keyword>
<dbReference type="Gene3D" id="3.40.50.2300">
    <property type="match status" value="1"/>
</dbReference>
<comment type="caution">
    <text evidence="3">The sequence shown here is derived from an EMBL/GenBank/DDBJ whole genome shotgun (WGS) entry which is preliminary data.</text>
</comment>
<reference evidence="3 4" key="1">
    <citation type="submission" date="2018-04" db="EMBL/GenBank/DDBJ databases">
        <authorList>
            <person name="Go L.Y."/>
            <person name="Mitchell J.A."/>
        </authorList>
    </citation>
    <scope>NUCLEOTIDE SEQUENCE [LARGE SCALE GENOMIC DNA]</scope>
    <source>
        <strain evidence="3">ULC066bin1</strain>
    </source>
</reference>
<organism evidence="3 4">
    <name type="scientific">Pseudanabaena frigida</name>
    <dbReference type="NCBI Taxonomy" id="945775"/>
    <lineage>
        <taxon>Bacteria</taxon>
        <taxon>Bacillati</taxon>
        <taxon>Cyanobacteriota</taxon>
        <taxon>Cyanophyceae</taxon>
        <taxon>Pseudanabaenales</taxon>
        <taxon>Pseudanabaenaceae</taxon>
        <taxon>Pseudanabaena</taxon>
    </lineage>
</organism>
<sequence length="153" mass="17531">MTIKGKSITILVAEDDEDDRLLMQEALEENRLANDLHFVEDGEELMDYLQHRGKYSDPKSAPHPSLILLDLNMPRKDGREALKEIKADPNLRKIPIVVLTTSKAEEDILRTYDLGVSSFIAKPVVFDSMVQIMKMIGTYWFEIVELPDRASRE</sequence>
<proteinExistence type="predicted"/>
<dbReference type="SMART" id="SM00448">
    <property type="entry name" value="REC"/>
    <property type="match status" value="1"/>
</dbReference>
<feature type="domain" description="Response regulatory" evidence="2">
    <location>
        <begin position="9"/>
        <end position="137"/>
    </location>
</feature>
<dbReference type="Pfam" id="PF00072">
    <property type="entry name" value="Response_reg"/>
    <property type="match status" value="1"/>
</dbReference>
<name>A0A2W4WCG1_9CYAN</name>
<dbReference type="PANTHER" id="PTHR44520:SF2">
    <property type="entry name" value="RESPONSE REGULATOR RCP1"/>
    <property type="match status" value="1"/>
</dbReference>
<dbReference type="GO" id="GO:0000160">
    <property type="term" value="P:phosphorelay signal transduction system"/>
    <property type="evidence" value="ECO:0007669"/>
    <property type="project" value="InterPro"/>
</dbReference>
<accession>A0A2W4WCG1</accession>
<dbReference type="SUPFAM" id="SSF52172">
    <property type="entry name" value="CheY-like"/>
    <property type="match status" value="1"/>
</dbReference>
<protein>
    <submittedName>
        <fullName evidence="3">Two-component system response regulator</fullName>
    </submittedName>
</protein>
<gene>
    <name evidence="3" type="ORF">DCF19_08085</name>
</gene>
<dbReference type="PANTHER" id="PTHR44520">
    <property type="entry name" value="RESPONSE REGULATOR RCP1-RELATED"/>
    <property type="match status" value="1"/>
</dbReference>
<dbReference type="InterPro" id="IPR052893">
    <property type="entry name" value="TCS_response_regulator"/>
</dbReference>
<evidence type="ECO:0000256" key="1">
    <source>
        <dbReference type="PROSITE-ProRule" id="PRU00169"/>
    </source>
</evidence>
<dbReference type="AlphaFoldDB" id="A0A2W4WCG1"/>
<dbReference type="InterPro" id="IPR001789">
    <property type="entry name" value="Sig_transdc_resp-reg_receiver"/>
</dbReference>
<dbReference type="CDD" id="cd17557">
    <property type="entry name" value="REC_Rcp-like"/>
    <property type="match status" value="1"/>
</dbReference>
<evidence type="ECO:0000313" key="3">
    <source>
        <dbReference type="EMBL" id="PZO42190.1"/>
    </source>
</evidence>
<dbReference type="Proteomes" id="UP000249467">
    <property type="component" value="Unassembled WGS sequence"/>
</dbReference>
<feature type="modified residue" description="4-aspartylphosphate" evidence="1">
    <location>
        <position position="70"/>
    </location>
</feature>
<evidence type="ECO:0000313" key="4">
    <source>
        <dbReference type="Proteomes" id="UP000249467"/>
    </source>
</evidence>
<reference evidence="3 4" key="2">
    <citation type="submission" date="2018-06" db="EMBL/GenBank/DDBJ databases">
        <title>Metagenomic assembly of (sub)arctic Cyanobacteria and their associated microbiome from non-axenic cultures.</title>
        <authorList>
            <person name="Baurain D."/>
        </authorList>
    </citation>
    <scope>NUCLEOTIDE SEQUENCE [LARGE SCALE GENOMIC DNA]</scope>
    <source>
        <strain evidence="3">ULC066bin1</strain>
    </source>
</reference>
<dbReference type="InterPro" id="IPR011006">
    <property type="entry name" value="CheY-like_superfamily"/>
</dbReference>
<dbReference type="PROSITE" id="PS50110">
    <property type="entry name" value="RESPONSE_REGULATORY"/>
    <property type="match status" value="1"/>
</dbReference>